<proteinExistence type="predicted"/>
<feature type="region of interest" description="Disordered" evidence="3">
    <location>
        <begin position="1"/>
        <end position="84"/>
    </location>
</feature>
<evidence type="ECO:0000313" key="4">
    <source>
        <dbReference type="EMBL" id="KAF7369270.1"/>
    </source>
</evidence>
<dbReference type="GO" id="GO:0006310">
    <property type="term" value="P:DNA recombination"/>
    <property type="evidence" value="ECO:0007669"/>
    <property type="project" value="UniProtKB-KW"/>
</dbReference>
<dbReference type="InterPro" id="IPR052925">
    <property type="entry name" value="Phage_Integrase-like_Recomb"/>
</dbReference>
<keyword evidence="2" id="KW-0233">DNA recombination</keyword>
<dbReference type="InterPro" id="IPR011010">
    <property type="entry name" value="DNA_brk_join_enz"/>
</dbReference>
<dbReference type="OrthoDB" id="2506773at2759"/>
<evidence type="ECO:0008006" key="6">
    <source>
        <dbReference type="Google" id="ProtNLM"/>
    </source>
</evidence>
<dbReference type="GO" id="GO:0003677">
    <property type="term" value="F:DNA binding"/>
    <property type="evidence" value="ECO:0007669"/>
    <property type="project" value="UniProtKB-KW"/>
</dbReference>
<dbReference type="EMBL" id="JACAZI010000002">
    <property type="protein sequence ID" value="KAF7369270.1"/>
    <property type="molecule type" value="Genomic_DNA"/>
</dbReference>
<dbReference type="GO" id="GO:0015074">
    <property type="term" value="P:DNA integration"/>
    <property type="evidence" value="ECO:0007669"/>
    <property type="project" value="InterPro"/>
</dbReference>
<evidence type="ECO:0000256" key="2">
    <source>
        <dbReference type="ARBA" id="ARBA00023172"/>
    </source>
</evidence>
<evidence type="ECO:0000313" key="5">
    <source>
        <dbReference type="Proteomes" id="UP000620124"/>
    </source>
</evidence>
<name>A0A8H6YY94_9AGAR</name>
<sequence>MSKASARAPTPVPATIASEPELAPRMRRGFARPPDSLPPPPPRRSSSSQQRPQPAPPVPSIPSSSNKPKPRKPKAGNEILNNNFRPHVLAQDRLRLWSSPFSRDHDAEFRKHLPQDAVDKTYAALFGALAPDTQENYAAGLLRFHQFCDKFEISERARMPASHFLLAAFIAQHVGTVGGGTVKSWMSGIKAWHDLNGAPWEGEDRWVELARRTANKEGTAFRREQRGPVTIEHMIALHASLDLSKPFDAAIWALATAAFWGCRRLGELTVPSLDKFDPKYHVTRGMRRRRISPNGSSPATAIPLPWTKSTRDRGGLLTLTDRDDDLCPEKALQNHLVVNKGVPLDAPLFAFTSNGGNWSPMTKDWFMRRCTSIWKAANLLLVLGHSFRIGGSTELLLAGVPCEVVAALGGWTSLAFLLYWRKIEHIIPMNIGKAYDKAKLAEVAKAFEEFRITHNIALPTADLVL</sequence>
<gene>
    <name evidence="4" type="ORF">MVEN_00254700</name>
</gene>
<dbReference type="Gene3D" id="1.10.150.130">
    <property type="match status" value="1"/>
</dbReference>
<dbReference type="Proteomes" id="UP000620124">
    <property type="component" value="Unassembled WGS sequence"/>
</dbReference>
<evidence type="ECO:0000256" key="3">
    <source>
        <dbReference type="SAM" id="MobiDB-lite"/>
    </source>
</evidence>
<dbReference type="InterPro" id="IPR010998">
    <property type="entry name" value="Integrase_recombinase_N"/>
</dbReference>
<comment type="caution">
    <text evidence="4">The sequence shown here is derived from an EMBL/GenBank/DDBJ whole genome shotgun (WGS) entry which is preliminary data.</text>
</comment>
<reference evidence="4" key="1">
    <citation type="submission" date="2020-05" db="EMBL/GenBank/DDBJ databases">
        <title>Mycena genomes resolve the evolution of fungal bioluminescence.</title>
        <authorList>
            <person name="Tsai I.J."/>
        </authorList>
    </citation>
    <scope>NUCLEOTIDE SEQUENCE</scope>
    <source>
        <strain evidence="4">CCC161011</strain>
    </source>
</reference>
<evidence type="ECO:0000256" key="1">
    <source>
        <dbReference type="ARBA" id="ARBA00023125"/>
    </source>
</evidence>
<dbReference type="InterPro" id="IPR013762">
    <property type="entry name" value="Integrase-like_cat_sf"/>
</dbReference>
<dbReference type="AlphaFoldDB" id="A0A8H6YY94"/>
<dbReference type="SUPFAM" id="SSF56349">
    <property type="entry name" value="DNA breaking-rejoining enzymes"/>
    <property type="match status" value="1"/>
</dbReference>
<keyword evidence="5" id="KW-1185">Reference proteome</keyword>
<dbReference type="Gene3D" id="1.10.443.10">
    <property type="entry name" value="Intergrase catalytic core"/>
    <property type="match status" value="1"/>
</dbReference>
<dbReference type="SUPFAM" id="SSF47823">
    <property type="entry name" value="lambda integrase-like, N-terminal domain"/>
    <property type="match status" value="1"/>
</dbReference>
<keyword evidence="1" id="KW-0238">DNA-binding</keyword>
<dbReference type="PANTHER" id="PTHR34605:SF3">
    <property type="entry name" value="P CELL-TYPE AGGLUTINATION PROTEIN MAP4-LIKE-RELATED"/>
    <property type="match status" value="1"/>
</dbReference>
<organism evidence="4 5">
    <name type="scientific">Mycena venus</name>
    <dbReference type="NCBI Taxonomy" id="2733690"/>
    <lineage>
        <taxon>Eukaryota</taxon>
        <taxon>Fungi</taxon>
        <taxon>Dikarya</taxon>
        <taxon>Basidiomycota</taxon>
        <taxon>Agaricomycotina</taxon>
        <taxon>Agaricomycetes</taxon>
        <taxon>Agaricomycetidae</taxon>
        <taxon>Agaricales</taxon>
        <taxon>Marasmiineae</taxon>
        <taxon>Mycenaceae</taxon>
        <taxon>Mycena</taxon>
    </lineage>
</organism>
<accession>A0A8H6YY94</accession>
<protein>
    <recommendedName>
        <fullName evidence="6">DNA breaking-rejoining enzyme</fullName>
    </recommendedName>
</protein>
<dbReference type="PANTHER" id="PTHR34605">
    <property type="entry name" value="PHAGE_INTEGRASE DOMAIN-CONTAINING PROTEIN"/>
    <property type="match status" value="1"/>
</dbReference>